<feature type="region of interest" description="Disordered" evidence="1">
    <location>
        <begin position="615"/>
        <end position="648"/>
    </location>
</feature>
<feature type="compositionally biased region" description="Low complexity" evidence="1">
    <location>
        <begin position="488"/>
        <end position="502"/>
    </location>
</feature>
<feature type="region of interest" description="Disordered" evidence="1">
    <location>
        <begin position="698"/>
        <end position="717"/>
    </location>
</feature>
<feature type="compositionally biased region" description="Low complexity" evidence="1">
    <location>
        <begin position="31"/>
        <end position="42"/>
    </location>
</feature>
<sequence length="933" mass="95947">MDASEARSMSPMKRPLSPRAARPLSPRLMEQTAASATRQAQRPVVPPLRGVGMGSTYNEAAAAQAASGAPLDDVRAKMMEAVQPRAEMRKQRILERVAAAKEATPASTSQAAFKDPSEQWVDYVEKCAHVSGKWDANRRANTAEALTRAHKTANRIFPERGGDGAPEATFVDSHGRWVGAEVETKLDGAAGASSASMWRAKREIATDVPLAPKAHGSASVGDLAMGISEGAYKTENGRRTSTGTAGAPSEKLAKQAREAHGMAAADNADGIFAGRAVEAAGLQLQQQHHQLLERVGEGGRIAGLTSGDVHLLNHARRSKSPAPTRAQLAAHAAGSCGMTSDQVNRQAVDVRLEVGTCAVPSKTAAAKDIGVEAGRVLSGTEGAGAEIASAAPARHFEGAAGMNSAQMRRVKTETERRHCSPLLGHGERDIGASATASLVAPTATVLSAATANAEQYAGARSSHLNRPSTAFEARHLWSETVPKGGFGAKAAAAPSGAGLTSGQLGRGSAGFDGGEQQQRPMLRKVDRTGSPIAGGAGMRSADLAASSHDLYFETDKRHKTEKRHDSSAGAAGASSKAIGDRAVPALALDAPLGDITAAASNSPAKRGPLLKSTAAAEKSAGVSSTVAAKREAQKDHLADQPSSRTRLNPWQTSAVTGVAATVFGAESAVARVPAPAEGRIGMLSAEIALGRLPSRSAHEHHLQGLAGSKSRAASEPRRRVSADGANAFALIFPSEAMAGGTAVAASHHESAMAAATRAALWDAARSRAGAEAGSCEPRAEAQSAGATSTHLAGGARESRRLSGGARPGFISSLGGFMTGPMIADWHTAPSAAAKEHIAAATGNSLKVYDYTGRAHESRALSPARGFRDGSPMAARMEQRIANPSPAMRAEPAGTLVPQLQLATMGSPAACRAGGKGGGQYSPHRNAAQSTRPW</sequence>
<feature type="compositionally biased region" description="Basic and acidic residues" evidence="1">
    <location>
        <begin position="555"/>
        <end position="566"/>
    </location>
</feature>
<comment type="caution">
    <text evidence="2">The sequence shown here is derived from an EMBL/GenBank/DDBJ whole genome shotgun (WGS) entry which is preliminary data.</text>
</comment>
<accession>A0A0M0JAM7</accession>
<reference evidence="3" key="1">
    <citation type="journal article" date="2015" name="PLoS Genet.">
        <title>Genome Sequence and Transcriptome Analyses of Chrysochromulina tobin: Metabolic Tools for Enhanced Algal Fitness in the Prominent Order Prymnesiales (Haptophyceae).</title>
        <authorList>
            <person name="Hovde B.T."/>
            <person name="Deodato C.R."/>
            <person name="Hunsperger H.M."/>
            <person name="Ryken S.A."/>
            <person name="Yost W."/>
            <person name="Jha R.K."/>
            <person name="Patterson J."/>
            <person name="Monnat R.J. Jr."/>
            <person name="Barlow S.B."/>
            <person name="Starkenburg S.R."/>
            <person name="Cattolico R.A."/>
        </authorList>
    </citation>
    <scope>NUCLEOTIDE SEQUENCE</scope>
    <source>
        <strain evidence="3">CCMP291</strain>
    </source>
</reference>
<dbReference type="EMBL" id="JWZX01003174">
    <property type="protein sequence ID" value="KOO23621.1"/>
    <property type="molecule type" value="Genomic_DNA"/>
</dbReference>
<gene>
    <name evidence="2" type="ORF">Ctob_007737</name>
</gene>
<organism evidence="2 3">
    <name type="scientific">Chrysochromulina tobinii</name>
    <dbReference type="NCBI Taxonomy" id="1460289"/>
    <lineage>
        <taxon>Eukaryota</taxon>
        <taxon>Haptista</taxon>
        <taxon>Haptophyta</taxon>
        <taxon>Prymnesiophyceae</taxon>
        <taxon>Prymnesiales</taxon>
        <taxon>Chrysochromulinaceae</taxon>
        <taxon>Chrysochromulina</taxon>
    </lineage>
</organism>
<feature type="region of interest" description="Disordered" evidence="1">
    <location>
        <begin position="488"/>
        <end position="539"/>
    </location>
</feature>
<proteinExistence type="predicted"/>
<name>A0A0M0JAM7_9EUKA</name>
<protein>
    <submittedName>
        <fullName evidence="2">Uncharacterized protein</fullName>
    </submittedName>
</protein>
<evidence type="ECO:0000256" key="1">
    <source>
        <dbReference type="SAM" id="MobiDB-lite"/>
    </source>
</evidence>
<evidence type="ECO:0000313" key="3">
    <source>
        <dbReference type="Proteomes" id="UP000037460"/>
    </source>
</evidence>
<keyword evidence="3" id="KW-1185">Reference proteome</keyword>
<dbReference type="Proteomes" id="UP000037460">
    <property type="component" value="Unassembled WGS sequence"/>
</dbReference>
<feature type="region of interest" description="Disordered" evidence="1">
    <location>
        <begin position="907"/>
        <end position="933"/>
    </location>
</feature>
<feature type="region of interest" description="Disordered" evidence="1">
    <location>
        <begin position="771"/>
        <end position="804"/>
    </location>
</feature>
<feature type="compositionally biased region" description="Gly residues" evidence="1">
    <location>
        <begin position="504"/>
        <end position="513"/>
    </location>
</feature>
<dbReference type="AlphaFoldDB" id="A0A0M0JAM7"/>
<feature type="region of interest" description="Disordered" evidence="1">
    <location>
        <begin position="555"/>
        <end position="576"/>
    </location>
</feature>
<feature type="region of interest" description="Disordered" evidence="1">
    <location>
        <begin position="1"/>
        <end position="50"/>
    </location>
</feature>
<feature type="compositionally biased region" description="Basic and acidic residues" evidence="1">
    <location>
        <begin position="628"/>
        <end position="638"/>
    </location>
</feature>
<evidence type="ECO:0000313" key="2">
    <source>
        <dbReference type="EMBL" id="KOO23621.1"/>
    </source>
</evidence>